<sequence>MTLREQEFRQDDTTARLDGVEAYWRGLARQGLAPPRAAIDPHEIGEALPFMFLLDAVAPGVGRLRIAGREICEIAGGEARGLPLSCLFAASARPRLAGLLKRAFEAHHPCRAPLIATRAARGRRCAELLLLPLLPRAGLPPQILGALSHDLRAGMHRFDFAGPVRIGAPPAQRPALRLVRG</sequence>
<reference evidence="1 2" key="1">
    <citation type="submission" date="2017-08" db="EMBL/GenBank/DDBJ databases">
        <title>Draft Genome Sequence of Loktanella cinnabarina Strain XM1, Isolated from Coastal Surface Water.</title>
        <authorList>
            <person name="Ma R."/>
            <person name="Wang J."/>
            <person name="Wang Q."/>
            <person name="Ma Z."/>
            <person name="Li J."/>
            <person name="Chen L."/>
        </authorList>
    </citation>
    <scope>NUCLEOTIDE SEQUENCE [LARGE SCALE GENOMIC DNA]</scope>
    <source>
        <strain evidence="1 2">XM1</strain>
    </source>
</reference>
<keyword evidence="2" id="KW-1185">Reference proteome</keyword>
<dbReference type="Pfam" id="PF07310">
    <property type="entry name" value="PAS_5"/>
    <property type="match status" value="1"/>
</dbReference>
<organism evidence="1 2">
    <name type="scientific">Limimaricola cinnabarinus</name>
    <dbReference type="NCBI Taxonomy" id="1125964"/>
    <lineage>
        <taxon>Bacteria</taxon>
        <taxon>Pseudomonadati</taxon>
        <taxon>Pseudomonadota</taxon>
        <taxon>Alphaproteobacteria</taxon>
        <taxon>Rhodobacterales</taxon>
        <taxon>Paracoccaceae</taxon>
        <taxon>Limimaricola</taxon>
    </lineage>
</organism>
<proteinExistence type="predicted"/>
<comment type="caution">
    <text evidence="1">The sequence shown here is derived from an EMBL/GenBank/DDBJ whole genome shotgun (WGS) entry which is preliminary data.</text>
</comment>
<evidence type="ECO:0000313" key="1">
    <source>
        <dbReference type="EMBL" id="PHP29056.1"/>
    </source>
</evidence>
<accession>A0A2G1MJX4</accession>
<dbReference type="EMBL" id="NQWH01000003">
    <property type="protein sequence ID" value="PHP29056.1"/>
    <property type="molecule type" value="Genomic_DNA"/>
</dbReference>
<dbReference type="InterPro" id="IPR009922">
    <property type="entry name" value="DUF1457"/>
</dbReference>
<dbReference type="Proteomes" id="UP000221860">
    <property type="component" value="Unassembled WGS sequence"/>
</dbReference>
<evidence type="ECO:0008006" key="3">
    <source>
        <dbReference type="Google" id="ProtNLM"/>
    </source>
</evidence>
<name>A0A2G1MJX4_9RHOB</name>
<dbReference type="OrthoDB" id="8478628at2"/>
<protein>
    <recommendedName>
        <fullName evidence="3">PAS domain-containing protein</fullName>
    </recommendedName>
</protein>
<evidence type="ECO:0000313" key="2">
    <source>
        <dbReference type="Proteomes" id="UP000221860"/>
    </source>
</evidence>
<gene>
    <name evidence="1" type="ORF">CJ301_00780</name>
</gene>
<dbReference type="RefSeq" id="WP_099273239.1">
    <property type="nucleotide sequence ID" value="NZ_KZ304951.1"/>
</dbReference>
<dbReference type="AlphaFoldDB" id="A0A2G1MJX4"/>